<dbReference type="InterPro" id="IPR036822">
    <property type="entry name" value="CutC-like_dom_sf"/>
</dbReference>
<protein>
    <recommendedName>
        <fullName evidence="2">Copper homeostasis protein cutC homolog</fullName>
    </recommendedName>
</protein>
<gene>
    <name evidence="3" type="ORF">RB653_008143</name>
</gene>
<dbReference type="SUPFAM" id="SSF110395">
    <property type="entry name" value="CutC-like"/>
    <property type="match status" value="1"/>
</dbReference>
<dbReference type="InterPro" id="IPR005627">
    <property type="entry name" value="CutC-like"/>
</dbReference>
<dbReference type="AlphaFoldDB" id="A0AAN7TYD9"/>
<keyword evidence="4" id="KW-1185">Reference proteome</keyword>
<proteinExistence type="inferred from homology"/>
<dbReference type="Gene3D" id="3.20.20.380">
    <property type="entry name" value="Copper homeostasis (CutC) domain"/>
    <property type="match status" value="1"/>
</dbReference>
<evidence type="ECO:0000313" key="3">
    <source>
        <dbReference type="EMBL" id="KAK5578472.1"/>
    </source>
</evidence>
<sequence>MSKNEYLNNHDNCDENKDDLKNIKFEVCVDSLSSCIEAIKGGAGRLELCSSLFSGGLTPSYGLMKTLKEYIEVNNNNNNNKNNNNNPIIDVFVMIRPRSGDFLYNQDEITIMKHDIELVKQISKECPSFSGIVIGLLNSDGTIDKQNTEELVQLASPLSVTFHRAFDMSRNYIESFNTLKSINCDGGGKISRILTSGLESSVLEGIDTIKDLIKLSKPTHITILPGGGITQKNINKIIKKTKLQEYHISGRTISDSKMQFRNTSIFMGGSLRESEYSYGIVDKNKIQDFINKSNI</sequence>
<name>A0AAN7TYD9_9MYCE</name>
<dbReference type="HAMAP" id="MF_00795">
    <property type="entry name" value="CutC"/>
    <property type="match status" value="1"/>
</dbReference>
<evidence type="ECO:0000256" key="2">
    <source>
        <dbReference type="ARBA" id="ARBA00019014"/>
    </source>
</evidence>
<dbReference type="Pfam" id="PF03932">
    <property type="entry name" value="CutC"/>
    <property type="match status" value="1"/>
</dbReference>
<reference evidence="3 4" key="1">
    <citation type="submission" date="2023-11" db="EMBL/GenBank/DDBJ databases">
        <title>Dfirmibasis_genome.</title>
        <authorList>
            <person name="Edelbroek B."/>
            <person name="Kjellin J."/>
            <person name="Jerlstrom-Hultqvist J."/>
            <person name="Soderbom F."/>
        </authorList>
    </citation>
    <scope>NUCLEOTIDE SEQUENCE [LARGE SCALE GENOMIC DNA]</scope>
    <source>
        <strain evidence="3 4">TNS-C-14</strain>
    </source>
</reference>
<comment type="similarity">
    <text evidence="1">Belongs to the CutC family.</text>
</comment>
<evidence type="ECO:0000313" key="4">
    <source>
        <dbReference type="Proteomes" id="UP001344447"/>
    </source>
</evidence>
<comment type="caution">
    <text evidence="3">The sequence shown here is derived from an EMBL/GenBank/DDBJ whole genome shotgun (WGS) entry which is preliminary data.</text>
</comment>
<dbReference type="FunFam" id="3.20.20.380:FF:000001">
    <property type="entry name" value="Copper homeostasis protein CutC"/>
    <property type="match status" value="1"/>
</dbReference>
<dbReference type="EMBL" id="JAVFKY010000003">
    <property type="protein sequence ID" value="KAK5578472.1"/>
    <property type="molecule type" value="Genomic_DNA"/>
</dbReference>
<dbReference type="PANTHER" id="PTHR12598:SF0">
    <property type="entry name" value="COPPER HOMEOSTASIS PROTEIN CUTC HOMOLOG"/>
    <property type="match status" value="1"/>
</dbReference>
<dbReference type="GO" id="GO:0005507">
    <property type="term" value="F:copper ion binding"/>
    <property type="evidence" value="ECO:0007669"/>
    <property type="project" value="TreeGrafter"/>
</dbReference>
<dbReference type="PANTHER" id="PTHR12598">
    <property type="entry name" value="COPPER HOMEOSTASIS PROTEIN CUTC"/>
    <property type="match status" value="1"/>
</dbReference>
<dbReference type="Proteomes" id="UP001344447">
    <property type="component" value="Unassembled WGS sequence"/>
</dbReference>
<organism evidence="3 4">
    <name type="scientific">Dictyostelium firmibasis</name>
    <dbReference type="NCBI Taxonomy" id="79012"/>
    <lineage>
        <taxon>Eukaryota</taxon>
        <taxon>Amoebozoa</taxon>
        <taxon>Evosea</taxon>
        <taxon>Eumycetozoa</taxon>
        <taxon>Dictyostelia</taxon>
        <taxon>Dictyosteliales</taxon>
        <taxon>Dictyosteliaceae</taxon>
        <taxon>Dictyostelium</taxon>
    </lineage>
</organism>
<accession>A0AAN7TYD9</accession>
<evidence type="ECO:0000256" key="1">
    <source>
        <dbReference type="ARBA" id="ARBA00007768"/>
    </source>
</evidence>